<accession>C9ZPC8</accession>
<dbReference type="AlphaFoldDB" id="C9ZPC8"/>
<proteinExistence type="predicted"/>
<evidence type="ECO:0000313" key="2">
    <source>
        <dbReference type="Proteomes" id="UP000002316"/>
    </source>
</evidence>
<name>C9ZPC8_TRYB9</name>
<dbReference type="KEGG" id="tbg:TbgDal_V3940"/>
<protein>
    <submittedName>
        <fullName evidence="1">Uncharacterized protein</fullName>
    </submittedName>
</protein>
<dbReference type="GeneID" id="23861397"/>
<sequence length="100" mass="11391">MNLLLGNSSFPLNVFYDDAPPNRGPSIQSYVYSPRAVTSLHWPLAIVMIFPARLVDYCPFFSLIFYFHSLHSLTVLSSDILSTNWYPITNTQIHTQACHV</sequence>
<evidence type="ECO:0000313" key="1">
    <source>
        <dbReference type="EMBL" id="CBH11256.1"/>
    </source>
</evidence>
<gene>
    <name evidence="1" type="ORF">TbgDal_V3940</name>
</gene>
<reference evidence="2" key="1">
    <citation type="journal article" date="2010" name="PLoS Negl. Trop. Dis.">
        <title>The genome sequence of Trypanosoma brucei gambiense, causative agent of chronic human african trypanosomiasis.</title>
        <authorList>
            <person name="Jackson A.P."/>
            <person name="Sanders M."/>
            <person name="Berry A."/>
            <person name="McQuillan J."/>
            <person name="Aslett M.A."/>
            <person name="Quail M.A."/>
            <person name="Chukualim B."/>
            <person name="Capewell P."/>
            <person name="MacLeod A."/>
            <person name="Melville S.E."/>
            <person name="Gibson W."/>
            <person name="Barry J.D."/>
            <person name="Berriman M."/>
            <person name="Hertz-Fowler C."/>
        </authorList>
    </citation>
    <scope>NUCLEOTIDE SEQUENCE [LARGE SCALE GENOMIC DNA]</scope>
    <source>
        <strain evidence="2">MHOM/CI/86/DAL972</strain>
    </source>
</reference>
<dbReference type="RefSeq" id="XP_011773543.1">
    <property type="nucleotide sequence ID" value="XM_011775241.1"/>
</dbReference>
<organism evidence="1 2">
    <name type="scientific">Trypanosoma brucei gambiense (strain MHOM/CI/86/DAL972)</name>
    <dbReference type="NCBI Taxonomy" id="679716"/>
    <lineage>
        <taxon>Eukaryota</taxon>
        <taxon>Discoba</taxon>
        <taxon>Euglenozoa</taxon>
        <taxon>Kinetoplastea</taxon>
        <taxon>Metakinetoplastina</taxon>
        <taxon>Trypanosomatida</taxon>
        <taxon>Trypanosomatidae</taxon>
        <taxon>Trypanosoma</taxon>
    </lineage>
</organism>
<dbReference type="Proteomes" id="UP000002316">
    <property type="component" value="Chromosome 5"/>
</dbReference>
<dbReference type="EMBL" id="FN554968">
    <property type="protein sequence ID" value="CBH11256.1"/>
    <property type="molecule type" value="Genomic_DNA"/>
</dbReference>